<evidence type="ECO:0000256" key="1">
    <source>
        <dbReference type="SAM" id="MobiDB-lite"/>
    </source>
</evidence>
<reference evidence="2 3" key="1">
    <citation type="submission" date="2019-03" db="EMBL/GenBank/DDBJ databases">
        <title>Ramlibacter henchirensis DSM 14656, whole genome shotgun sequence.</title>
        <authorList>
            <person name="Zhang X."/>
            <person name="Feng G."/>
            <person name="Zhu H."/>
        </authorList>
    </citation>
    <scope>NUCLEOTIDE SEQUENCE [LARGE SCALE GENOMIC DNA]</scope>
    <source>
        <strain evidence="2 3">DSM 14656</strain>
    </source>
</reference>
<sequence length="79" mass="8498">MSTPTPAHEKFVQNCTRERNEQAPLGPEPSYDDVLDVGVEYTFPASDPVSVDSSAGHAEKREAASAPDSAAGEVWLQRP</sequence>
<organism evidence="2 3">
    <name type="scientific">Ramlibacter henchirensis</name>
    <dbReference type="NCBI Taxonomy" id="204072"/>
    <lineage>
        <taxon>Bacteria</taxon>
        <taxon>Pseudomonadati</taxon>
        <taxon>Pseudomonadota</taxon>
        <taxon>Betaproteobacteria</taxon>
        <taxon>Burkholderiales</taxon>
        <taxon>Comamonadaceae</taxon>
        <taxon>Ramlibacter</taxon>
    </lineage>
</organism>
<evidence type="ECO:0000313" key="2">
    <source>
        <dbReference type="EMBL" id="TFZ05855.1"/>
    </source>
</evidence>
<gene>
    <name evidence="2" type="ORF">EZ313_04155</name>
</gene>
<feature type="region of interest" description="Disordered" evidence="1">
    <location>
        <begin position="46"/>
        <end position="79"/>
    </location>
</feature>
<dbReference type="AlphaFoldDB" id="A0A4Z0C6Z8"/>
<name>A0A4Z0C6Z8_9BURK</name>
<protein>
    <submittedName>
        <fullName evidence="2">Uncharacterized protein</fullName>
    </submittedName>
</protein>
<dbReference type="OrthoDB" id="8722685at2"/>
<evidence type="ECO:0000313" key="3">
    <source>
        <dbReference type="Proteomes" id="UP000298180"/>
    </source>
</evidence>
<keyword evidence="3" id="KW-1185">Reference proteome</keyword>
<proteinExistence type="predicted"/>
<dbReference type="Proteomes" id="UP000298180">
    <property type="component" value="Unassembled WGS sequence"/>
</dbReference>
<dbReference type="RefSeq" id="WP_135261940.1">
    <property type="nucleotide sequence ID" value="NZ_SMLM01000001.1"/>
</dbReference>
<comment type="caution">
    <text evidence="2">The sequence shown here is derived from an EMBL/GenBank/DDBJ whole genome shotgun (WGS) entry which is preliminary data.</text>
</comment>
<accession>A0A4Z0C6Z8</accession>
<dbReference type="EMBL" id="SMLM01000001">
    <property type="protein sequence ID" value="TFZ05855.1"/>
    <property type="molecule type" value="Genomic_DNA"/>
</dbReference>